<keyword evidence="2" id="KW-1185">Reference proteome</keyword>
<comment type="caution">
    <text evidence="1">The sequence shown here is derived from an EMBL/GenBank/DDBJ whole genome shotgun (WGS) entry which is preliminary data.</text>
</comment>
<feature type="non-terminal residue" evidence="1">
    <location>
        <position position="187"/>
    </location>
</feature>
<dbReference type="Proteomes" id="UP001189429">
    <property type="component" value="Unassembled WGS sequence"/>
</dbReference>
<reference evidence="1" key="1">
    <citation type="submission" date="2023-10" db="EMBL/GenBank/DDBJ databases">
        <authorList>
            <person name="Chen Y."/>
            <person name="Shah S."/>
            <person name="Dougan E. K."/>
            <person name="Thang M."/>
            <person name="Chan C."/>
        </authorList>
    </citation>
    <scope>NUCLEOTIDE SEQUENCE [LARGE SCALE GENOMIC DNA]</scope>
</reference>
<organism evidence="1 2">
    <name type="scientific">Prorocentrum cordatum</name>
    <dbReference type="NCBI Taxonomy" id="2364126"/>
    <lineage>
        <taxon>Eukaryota</taxon>
        <taxon>Sar</taxon>
        <taxon>Alveolata</taxon>
        <taxon>Dinophyceae</taxon>
        <taxon>Prorocentrales</taxon>
        <taxon>Prorocentraceae</taxon>
        <taxon>Prorocentrum</taxon>
    </lineage>
</organism>
<sequence>MESCAKLTDQITILGREYQSRHKGLRQSASASLNATDHVMEDLRQEFLSKDRTTLPCGAAEMRDVDKSQEQVMVSLLIHQDQTCKLAPPGFPRGALVNDLRASGDGPRSYFSPTAEASKIMVRAFDMSQKRSFHFEPALAASSFLDSFSRTAGPRARPDLLQPIVKLFLMLRRDLDLQGRQRDFPLG</sequence>
<evidence type="ECO:0000313" key="1">
    <source>
        <dbReference type="EMBL" id="CAK0800110.1"/>
    </source>
</evidence>
<name>A0ABN9Q329_9DINO</name>
<proteinExistence type="predicted"/>
<gene>
    <name evidence="1" type="ORF">PCOR1329_LOCUS8368</name>
</gene>
<accession>A0ABN9Q329</accession>
<protein>
    <submittedName>
        <fullName evidence="1">Uncharacterized protein</fullName>
    </submittedName>
</protein>
<dbReference type="EMBL" id="CAUYUJ010002296">
    <property type="protein sequence ID" value="CAK0800110.1"/>
    <property type="molecule type" value="Genomic_DNA"/>
</dbReference>
<evidence type="ECO:0000313" key="2">
    <source>
        <dbReference type="Proteomes" id="UP001189429"/>
    </source>
</evidence>